<dbReference type="InterPro" id="IPR015797">
    <property type="entry name" value="NUDIX_hydrolase-like_dom_sf"/>
</dbReference>
<dbReference type="InterPro" id="IPR013078">
    <property type="entry name" value="His_Pase_superF_clade-1"/>
</dbReference>
<dbReference type="RefSeq" id="WP_123303048.1">
    <property type="nucleotide sequence ID" value="NZ_RKHK01000001.1"/>
</dbReference>
<evidence type="ECO:0000259" key="5">
    <source>
        <dbReference type="PROSITE" id="PS51462"/>
    </source>
</evidence>
<dbReference type="Pfam" id="PF00293">
    <property type="entry name" value="NUDIX"/>
    <property type="match status" value="1"/>
</dbReference>
<dbReference type="InterPro" id="IPR000086">
    <property type="entry name" value="NUDIX_hydrolase_dom"/>
</dbReference>
<comment type="similarity">
    <text evidence="1 3">Belongs to the Nudix hydrolase family.</text>
</comment>
<evidence type="ECO:0000256" key="1">
    <source>
        <dbReference type="ARBA" id="ARBA00005582"/>
    </source>
</evidence>
<dbReference type="PANTHER" id="PTHR21340">
    <property type="entry name" value="DIADENOSINE 5,5-P1,P4-TETRAPHOSPHATE PYROPHOSPHOHYDROLASE MUTT"/>
    <property type="match status" value="1"/>
</dbReference>
<evidence type="ECO:0000313" key="7">
    <source>
        <dbReference type="Proteomes" id="UP000280668"/>
    </source>
</evidence>
<dbReference type="CDD" id="cd03673">
    <property type="entry name" value="NUDIX_Ap6A_hydrolase"/>
    <property type="match status" value="1"/>
</dbReference>
<dbReference type="InterPro" id="IPR020084">
    <property type="entry name" value="NUDIX_hydrolase_CS"/>
</dbReference>
<dbReference type="SUPFAM" id="SSF55811">
    <property type="entry name" value="Nudix"/>
    <property type="match status" value="1"/>
</dbReference>
<name>A0A3N2BB68_9MICO</name>
<dbReference type="InterPro" id="IPR020476">
    <property type="entry name" value="Nudix_hydrolase"/>
</dbReference>
<evidence type="ECO:0000256" key="4">
    <source>
        <dbReference type="SAM" id="MobiDB-lite"/>
    </source>
</evidence>
<dbReference type="GO" id="GO:0004081">
    <property type="term" value="F:bis(5'-nucleosyl)-tetraphosphatase (asymmetrical) activity"/>
    <property type="evidence" value="ECO:0007669"/>
    <property type="project" value="TreeGrafter"/>
</dbReference>
<dbReference type="InterPro" id="IPR051325">
    <property type="entry name" value="Nudix_hydrolase_domain"/>
</dbReference>
<evidence type="ECO:0000313" key="6">
    <source>
        <dbReference type="EMBL" id="ROR72497.1"/>
    </source>
</evidence>
<dbReference type="PRINTS" id="PR00502">
    <property type="entry name" value="NUDIXFAMILY"/>
</dbReference>
<dbReference type="PROSITE" id="PS51462">
    <property type="entry name" value="NUDIX"/>
    <property type="match status" value="1"/>
</dbReference>
<dbReference type="AlphaFoldDB" id="A0A3N2BB68"/>
<feature type="region of interest" description="Disordered" evidence="4">
    <location>
        <begin position="94"/>
        <end position="119"/>
    </location>
</feature>
<dbReference type="PANTHER" id="PTHR21340:SF0">
    <property type="entry name" value="BIS(5'-NUCLEOSYL)-TETRAPHOSPHATASE [ASYMMETRICAL]"/>
    <property type="match status" value="1"/>
</dbReference>
<dbReference type="InterPro" id="IPR029033">
    <property type="entry name" value="His_PPase_superfam"/>
</dbReference>
<keyword evidence="7" id="KW-1185">Reference proteome</keyword>
<organism evidence="6 7">
    <name type="scientific">Bogoriella caseilytica</name>
    <dbReference type="NCBI Taxonomy" id="56055"/>
    <lineage>
        <taxon>Bacteria</taxon>
        <taxon>Bacillati</taxon>
        <taxon>Actinomycetota</taxon>
        <taxon>Actinomycetes</taxon>
        <taxon>Micrococcales</taxon>
        <taxon>Bogoriellaceae</taxon>
        <taxon>Bogoriella</taxon>
    </lineage>
</organism>
<sequence>MSSSSSEVQAAGGIIWRTSGRRLEVLLIHRPKYDDWSFPKGKLDAGESLPQCAVREIAEETGLDVALGQPLPAVRYRVAEGRRKVVHYWAAQETAPPAEAAERPEDDENAGGPRHRAAGPLDLTEVDETRWVEARAAWSMLTNAHDRAPLEHLIDQWRDEKLRTWTLVVLRHSRAMKRSAWRGDEDTRPLTGGGSQRAQHLVPLLVSYGINEVITSPWERCAATVRPFLEATGVGASLAEELTEAAHKARPKLARRLIRHELITRDVPVVICTHRPVLPTLIEEIAARTPHRLRKRLPQDDPYLKTGEMLVVHVAQRTGRGATVVALESHRSPR</sequence>
<dbReference type="GO" id="GO:0006754">
    <property type="term" value="P:ATP biosynthetic process"/>
    <property type="evidence" value="ECO:0007669"/>
    <property type="project" value="TreeGrafter"/>
</dbReference>
<dbReference type="Gene3D" id="3.40.50.1240">
    <property type="entry name" value="Phosphoglycerate mutase-like"/>
    <property type="match status" value="1"/>
</dbReference>
<evidence type="ECO:0000256" key="2">
    <source>
        <dbReference type="ARBA" id="ARBA00022801"/>
    </source>
</evidence>
<accession>A0A3N2BB68</accession>
<keyword evidence="2 3" id="KW-0378">Hydrolase</keyword>
<dbReference type="Gene3D" id="3.90.79.10">
    <property type="entry name" value="Nucleoside Triphosphate Pyrophosphohydrolase"/>
    <property type="match status" value="1"/>
</dbReference>
<dbReference type="OrthoDB" id="4287477at2"/>
<feature type="domain" description="Nudix hydrolase" evidence="5">
    <location>
        <begin position="6"/>
        <end position="155"/>
    </location>
</feature>
<evidence type="ECO:0000256" key="3">
    <source>
        <dbReference type="RuleBase" id="RU003476"/>
    </source>
</evidence>
<dbReference type="EMBL" id="RKHK01000001">
    <property type="protein sequence ID" value="ROR72497.1"/>
    <property type="molecule type" value="Genomic_DNA"/>
</dbReference>
<gene>
    <name evidence="6" type="ORF">EDD31_0848</name>
</gene>
<protein>
    <submittedName>
        <fullName evidence="6">8-oxo-dGTP diphosphatase</fullName>
    </submittedName>
</protein>
<dbReference type="Proteomes" id="UP000280668">
    <property type="component" value="Unassembled WGS sequence"/>
</dbReference>
<comment type="caution">
    <text evidence="6">The sequence shown here is derived from an EMBL/GenBank/DDBJ whole genome shotgun (WGS) entry which is preliminary data.</text>
</comment>
<dbReference type="PROSITE" id="PS00893">
    <property type="entry name" value="NUDIX_BOX"/>
    <property type="match status" value="1"/>
</dbReference>
<reference evidence="6 7" key="1">
    <citation type="submission" date="2018-11" db="EMBL/GenBank/DDBJ databases">
        <title>Sequencing the genomes of 1000 actinobacteria strains.</title>
        <authorList>
            <person name="Klenk H.-P."/>
        </authorList>
    </citation>
    <scope>NUCLEOTIDE SEQUENCE [LARGE SCALE GENOMIC DNA]</scope>
    <source>
        <strain evidence="6 7">DSM 11294</strain>
    </source>
</reference>
<proteinExistence type="inferred from homology"/>
<dbReference type="SUPFAM" id="SSF53254">
    <property type="entry name" value="Phosphoglycerate mutase-like"/>
    <property type="match status" value="1"/>
</dbReference>
<dbReference type="GO" id="GO:0006167">
    <property type="term" value="P:AMP biosynthetic process"/>
    <property type="evidence" value="ECO:0007669"/>
    <property type="project" value="TreeGrafter"/>
</dbReference>
<dbReference type="SMART" id="SM00855">
    <property type="entry name" value="PGAM"/>
    <property type="match status" value="1"/>
</dbReference>
<dbReference type="Pfam" id="PF00300">
    <property type="entry name" value="His_Phos_1"/>
    <property type="match status" value="1"/>
</dbReference>